<dbReference type="NCBIfam" id="TIGR02834">
    <property type="entry name" value="spo_ytxC"/>
    <property type="match status" value="1"/>
</dbReference>
<protein>
    <submittedName>
        <fullName evidence="1">Putative sporulation protein YtxC</fullName>
    </submittedName>
</protein>
<dbReference type="Proteomes" id="UP000242662">
    <property type="component" value="Unassembled WGS sequence"/>
</dbReference>
<reference evidence="2" key="1">
    <citation type="submission" date="2016-09" db="EMBL/GenBank/DDBJ databases">
        <authorList>
            <person name="Varghese N."/>
            <person name="Submissions S."/>
        </authorList>
    </citation>
    <scope>NUCLEOTIDE SEQUENCE [LARGE SCALE GENOMIC DNA]</scope>
    <source>
        <strain evidence="2">25nlg</strain>
    </source>
</reference>
<dbReference type="STRING" id="1464122.SAMN05421737_101314"/>
<accession>A0A1G6GRB4</accession>
<gene>
    <name evidence="1" type="ORF">SAMN05421737_101314</name>
</gene>
<name>A0A1G6GRB4_9BACI</name>
<evidence type="ECO:0000313" key="2">
    <source>
        <dbReference type="Proteomes" id="UP000242662"/>
    </source>
</evidence>
<keyword evidence="2" id="KW-1185">Reference proteome</keyword>
<dbReference type="EMBL" id="FMYM01000001">
    <property type="protein sequence ID" value="SDB83736.1"/>
    <property type="molecule type" value="Genomic_DNA"/>
</dbReference>
<dbReference type="OrthoDB" id="2986513at2"/>
<dbReference type="AlphaFoldDB" id="A0A1G6GRB4"/>
<evidence type="ECO:0000313" key="1">
    <source>
        <dbReference type="EMBL" id="SDB83736.1"/>
    </source>
</evidence>
<dbReference type="RefSeq" id="WP_090774527.1">
    <property type="nucleotide sequence ID" value="NZ_FMYM01000001.1"/>
</dbReference>
<sequence>MIAIHFEEHATCSRLLHKLRTYINRYAAYGLGATVTKCADRNIIEVEYGRDEFYFFESFQPLLVSILIEEVIETKEDEWLMDIAETVFCFTDAEEKRQIAAIAHAILHGERPDIPIIHAHSRRRNYLYEAFSTYIDPHTSFYYEAFLTFRLKKYGDVLVDVVGKAIDEYLLEQEYQTMVEGCRQYLKQTAPKRKLIYVVQDQQTKLYNEHWARLTNAAVPEELEKICMFEKDVDKDKRLISPLVSRVPAHVHIFSDEPDHAIVLTIQAIFQERLTITPLTTCVEKVKK</sequence>
<proteinExistence type="predicted"/>
<organism evidence="1 2">
    <name type="scientific">Shouchella lonarensis</name>
    <dbReference type="NCBI Taxonomy" id="1464122"/>
    <lineage>
        <taxon>Bacteria</taxon>
        <taxon>Bacillati</taxon>
        <taxon>Bacillota</taxon>
        <taxon>Bacilli</taxon>
        <taxon>Bacillales</taxon>
        <taxon>Bacillaceae</taxon>
        <taxon>Shouchella</taxon>
    </lineage>
</organism>
<dbReference type="InterPro" id="IPR014199">
    <property type="entry name" value="Spore_YtxC"/>
</dbReference>
<dbReference type="Pfam" id="PF08812">
    <property type="entry name" value="YtxC"/>
    <property type="match status" value="1"/>
</dbReference>